<dbReference type="Pfam" id="PF00672">
    <property type="entry name" value="HAMP"/>
    <property type="match status" value="1"/>
</dbReference>
<dbReference type="InterPro" id="IPR004089">
    <property type="entry name" value="MCPsignal_dom"/>
</dbReference>
<feature type="transmembrane region" description="Helical" evidence="6">
    <location>
        <begin position="205"/>
        <end position="225"/>
    </location>
</feature>
<keyword evidence="3 5" id="KW-0807">Transducer</keyword>
<evidence type="ECO:0000256" key="3">
    <source>
        <dbReference type="ARBA" id="ARBA00023224"/>
    </source>
</evidence>
<evidence type="ECO:0000256" key="1">
    <source>
        <dbReference type="ARBA" id="ARBA00022692"/>
    </source>
</evidence>
<dbReference type="InterPro" id="IPR003660">
    <property type="entry name" value="HAMP_dom"/>
</dbReference>
<dbReference type="SMART" id="SM00283">
    <property type="entry name" value="MA"/>
    <property type="match status" value="1"/>
</dbReference>
<dbReference type="PANTHER" id="PTHR32089">
    <property type="entry name" value="METHYL-ACCEPTING CHEMOTAXIS PROTEIN MCPB"/>
    <property type="match status" value="1"/>
</dbReference>
<dbReference type="CDD" id="cd06225">
    <property type="entry name" value="HAMP"/>
    <property type="match status" value="1"/>
</dbReference>
<feature type="domain" description="HAMP" evidence="8">
    <location>
        <begin position="226"/>
        <end position="278"/>
    </location>
</feature>
<dbReference type="Gene3D" id="1.10.287.950">
    <property type="entry name" value="Methyl-accepting chemotaxis protein"/>
    <property type="match status" value="1"/>
</dbReference>
<evidence type="ECO:0000259" key="8">
    <source>
        <dbReference type="PROSITE" id="PS50885"/>
    </source>
</evidence>
<evidence type="ECO:0000256" key="4">
    <source>
        <dbReference type="ARBA" id="ARBA00029447"/>
    </source>
</evidence>
<keyword evidence="10" id="KW-1185">Reference proteome</keyword>
<protein>
    <submittedName>
        <fullName evidence="9">Methyl-accepting chemotaxis protein</fullName>
    </submittedName>
</protein>
<dbReference type="PRINTS" id="PR00260">
    <property type="entry name" value="CHEMTRNSDUCR"/>
</dbReference>
<evidence type="ECO:0000313" key="10">
    <source>
        <dbReference type="Proteomes" id="UP001597183"/>
    </source>
</evidence>
<keyword evidence="2 6" id="KW-1133">Transmembrane helix</keyword>
<feature type="domain" description="Methyl-accepting transducer" evidence="7">
    <location>
        <begin position="283"/>
        <end position="526"/>
    </location>
</feature>
<dbReference type="SMART" id="SM00304">
    <property type="entry name" value="HAMP"/>
    <property type="match status" value="1"/>
</dbReference>
<sequence>MAEQVITPGANPMQRLFGNRRVNTKIMTAVGVIAVFSVGDGLFALDSLGATNDQVKSAYVMNSELNTIGNLRSAVNRVWLGMDDYQLAGTDDERATAAKAITTAQAQVSEYAEAYRGFPITAVARESITSFTTDWATFSDVLSTEVLPLADQGRTDRLAELRHGELAETMKSVRADLGTLADETVRAGAEQSAVAQDRYDSTRTWVIAMLAACTLLGLLLAAAVARMIVRPLTRTVEALARIAGGDLTTRVPVDSADEVGRMSQALNSTAESMAGMVGRIADSSSVLASASEEMTAVATQLSASAEQTAARVGTVSDTAGQVSMNVMTVSAGADEMGVSIREIATNANEAAGVAGEAARAAASTNASVERLSAASTQIGTVVAMITAIAEQTNLLALNATIEAARAGEQGKGFAVVASEVKDLAQETARATQEITTQVAAIQAESSAAVSAIQAISTVVGTINDYTTTIAAAVEEQTATTAEISRSVSQAAEGSAGIADSIAAVAEASRQVTEGATETSQTAAELARTAAELQETVSTYRI</sequence>
<gene>
    <name evidence="9" type="ORF">ACFQ5G_03025</name>
</gene>
<evidence type="ECO:0000256" key="5">
    <source>
        <dbReference type="PROSITE-ProRule" id="PRU00284"/>
    </source>
</evidence>
<name>A0ABW4A0T8_9ACTN</name>
<comment type="caution">
    <text evidence="9">The sequence shown here is derived from an EMBL/GenBank/DDBJ whole genome shotgun (WGS) entry which is preliminary data.</text>
</comment>
<evidence type="ECO:0000256" key="2">
    <source>
        <dbReference type="ARBA" id="ARBA00022989"/>
    </source>
</evidence>
<dbReference type="EMBL" id="JBHTMK010000005">
    <property type="protein sequence ID" value="MFD1364312.1"/>
    <property type="molecule type" value="Genomic_DNA"/>
</dbReference>
<dbReference type="SUPFAM" id="SSF58104">
    <property type="entry name" value="Methyl-accepting chemotaxis protein (MCP) signaling domain"/>
    <property type="match status" value="1"/>
</dbReference>
<dbReference type="Pfam" id="PF00015">
    <property type="entry name" value="MCPsignal"/>
    <property type="match status" value="1"/>
</dbReference>
<dbReference type="PROSITE" id="PS50885">
    <property type="entry name" value="HAMP"/>
    <property type="match status" value="1"/>
</dbReference>
<keyword evidence="1 6" id="KW-0812">Transmembrane</keyword>
<dbReference type="Proteomes" id="UP001597183">
    <property type="component" value="Unassembled WGS sequence"/>
</dbReference>
<organism evidence="9 10">
    <name type="scientific">Actinoplanes sichuanensis</name>
    <dbReference type="NCBI Taxonomy" id="512349"/>
    <lineage>
        <taxon>Bacteria</taxon>
        <taxon>Bacillati</taxon>
        <taxon>Actinomycetota</taxon>
        <taxon>Actinomycetes</taxon>
        <taxon>Micromonosporales</taxon>
        <taxon>Micromonosporaceae</taxon>
        <taxon>Actinoplanes</taxon>
    </lineage>
</organism>
<evidence type="ECO:0000256" key="6">
    <source>
        <dbReference type="SAM" id="Phobius"/>
    </source>
</evidence>
<keyword evidence="6" id="KW-0472">Membrane</keyword>
<comment type="similarity">
    <text evidence="4">Belongs to the methyl-accepting chemotaxis (MCP) protein family.</text>
</comment>
<dbReference type="InterPro" id="IPR004090">
    <property type="entry name" value="Chemotax_Me-accpt_rcpt"/>
</dbReference>
<evidence type="ECO:0000259" key="7">
    <source>
        <dbReference type="PROSITE" id="PS50111"/>
    </source>
</evidence>
<evidence type="ECO:0000313" key="9">
    <source>
        <dbReference type="EMBL" id="MFD1364312.1"/>
    </source>
</evidence>
<proteinExistence type="inferred from homology"/>
<accession>A0ABW4A0T8</accession>
<dbReference type="Pfam" id="PF12729">
    <property type="entry name" value="4HB_MCP_1"/>
    <property type="match status" value="1"/>
</dbReference>
<dbReference type="PANTHER" id="PTHR32089:SF112">
    <property type="entry name" value="LYSOZYME-LIKE PROTEIN-RELATED"/>
    <property type="match status" value="1"/>
</dbReference>
<dbReference type="InterPro" id="IPR024478">
    <property type="entry name" value="HlyB_4HB_MCP"/>
</dbReference>
<dbReference type="PROSITE" id="PS50111">
    <property type="entry name" value="CHEMOTAXIS_TRANSDUC_2"/>
    <property type="match status" value="1"/>
</dbReference>
<reference evidence="10" key="1">
    <citation type="journal article" date="2019" name="Int. J. Syst. Evol. Microbiol.">
        <title>The Global Catalogue of Microorganisms (GCM) 10K type strain sequencing project: providing services to taxonomists for standard genome sequencing and annotation.</title>
        <authorList>
            <consortium name="The Broad Institute Genomics Platform"/>
            <consortium name="The Broad Institute Genome Sequencing Center for Infectious Disease"/>
            <person name="Wu L."/>
            <person name="Ma J."/>
        </authorList>
    </citation>
    <scope>NUCLEOTIDE SEQUENCE [LARGE SCALE GENOMIC DNA]</scope>
    <source>
        <strain evidence="10">CCM 7526</strain>
    </source>
</reference>
<dbReference type="RefSeq" id="WP_317791742.1">
    <property type="nucleotide sequence ID" value="NZ_AP028461.1"/>
</dbReference>